<accession>A0A9Q3CKC0</accession>
<gene>
    <name evidence="1" type="ORF">O181_025002</name>
</gene>
<dbReference type="EMBL" id="AVOT02008092">
    <property type="protein sequence ID" value="MBW0485287.1"/>
    <property type="molecule type" value="Genomic_DNA"/>
</dbReference>
<dbReference type="Proteomes" id="UP000765509">
    <property type="component" value="Unassembled WGS sequence"/>
</dbReference>
<sequence>MANMCNTYKKNVEEQAITYSTRNWGNCRVTQISVSVHLILFKKGLLIWKTKKHSTLSLSSAEAEYKALCNLVSELLWFRQFRNEINLTSDPHPITVYEDNQGFIDTENSVCNANSPIMKYIDIQLHFIQEYIKNGKIILSYTATTSMLADLLTKSVGKASILRTISGLNLLRLGENGGVKISECFSNLLN</sequence>
<protein>
    <submittedName>
        <fullName evidence="1">Uncharacterized protein</fullName>
    </submittedName>
</protein>
<proteinExistence type="predicted"/>
<organism evidence="1 2">
    <name type="scientific">Austropuccinia psidii MF-1</name>
    <dbReference type="NCBI Taxonomy" id="1389203"/>
    <lineage>
        <taxon>Eukaryota</taxon>
        <taxon>Fungi</taxon>
        <taxon>Dikarya</taxon>
        <taxon>Basidiomycota</taxon>
        <taxon>Pucciniomycotina</taxon>
        <taxon>Pucciniomycetes</taxon>
        <taxon>Pucciniales</taxon>
        <taxon>Sphaerophragmiaceae</taxon>
        <taxon>Austropuccinia</taxon>
    </lineage>
</organism>
<dbReference type="OrthoDB" id="3344688at2759"/>
<dbReference type="AlphaFoldDB" id="A0A9Q3CKC0"/>
<dbReference type="PANTHER" id="PTHR11439:SF470">
    <property type="entry name" value="CYSTEINE-RICH RLK (RECEPTOR-LIKE PROTEIN KINASE) 8"/>
    <property type="match status" value="1"/>
</dbReference>
<evidence type="ECO:0000313" key="2">
    <source>
        <dbReference type="Proteomes" id="UP000765509"/>
    </source>
</evidence>
<evidence type="ECO:0000313" key="1">
    <source>
        <dbReference type="EMBL" id="MBW0485287.1"/>
    </source>
</evidence>
<keyword evidence="2" id="KW-1185">Reference proteome</keyword>
<reference evidence="1" key="1">
    <citation type="submission" date="2021-03" db="EMBL/GenBank/DDBJ databases">
        <title>Draft genome sequence of rust myrtle Austropuccinia psidii MF-1, a brazilian biotype.</title>
        <authorList>
            <person name="Quecine M.C."/>
            <person name="Pachon D.M.R."/>
            <person name="Bonatelli M.L."/>
            <person name="Correr F.H."/>
            <person name="Franceschini L.M."/>
            <person name="Leite T.F."/>
            <person name="Margarido G.R.A."/>
            <person name="Almeida C.A."/>
            <person name="Ferrarezi J.A."/>
            <person name="Labate C.A."/>
        </authorList>
    </citation>
    <scope>NUCLEOTIDE SEQUENCE</scope>
    <source>
        <strain evidence="1">MF-1</strain>
    </source>
</reference>
<name>A0A9Q3CKC0_9BASI</name>
<dbReference type="CDD" id="cd09272">
    <property type="entry name" value="RNase_HI_RT_Ty1"/>
    <property type="match status" value="1"/>
</dbReference>
<dbReference type="PANTHER" id="PTHR11439">
    <property type="entry name" value="GAG-POL-RELATED RETROTRANSPOSON"/>
    <property type="match status" value="1"/>
</dbReference>
<comment type="caution">
    <text evidence="1">The sequence shown here is derived from an EMBL/GenBank/DDBJ whole genome shotgun (WGS) entry which is preliminary data.</text>
</comment>